<evidence type="ECO:0000256" key="5">
    <source>
        <dbReference type="PIRNR" id="PIRNR015945"/>
    </source>
</evidence>
<keyword evidence="7" id="KW-1185">Reference proteome</keyword>
<keyword evidence="4 5" id="KW-0406">Ion transport</keyword>
<gene>
    <name evidence="6" type="ORF">M9Y10_004996</name>
</gene>
<dbReference type="PANTHER" id="PTHR13861">
    <property type="entry name" value="VACUOLAR ATP SYNTHASE SUBUNIT F"/>
    <property type="match status" value="1"/>
</dbReference>
<dbReference type="Gene3D" id="3.40.50.10580">
    <property type="entry name" value="ATPase, V1 complex, subunit F"/>
    <property type="match status" value="1"/>
</dbReference>
<protein>
    <recommendedName>
        <fullName evidence="5">V-type proton ATPase subunit F</fullName>
    </recommendedName>
</protein>
<comment type="function">
    <text evidence="5">Subunit of the V1 complex of vacuolar(H+)-ATPase (V-ATPase), a multisubunit enzyme composed of a peripheral complex (V1) that hydrolyzes ATP and a membrane integral complex (V0) that translocates protons. V-ATPase is responsible for acidifying and maintaining the pH of intracellular compartments.</text>
</comment>
<keyword evidence="3 5" id="KW-0375">Hydrogen ion transport</keyword>
<evidence type="ECO:0000256" key="2">
    <source>
        <dbReference type="ARBA" id="ARBA00022448"/>
    </source>
</evidence>
<dbReference type="NCBIfam" id="TIGR01101">
    <property type="entry name" value="V_ATP_synt_F"/>
    <property type="match status" value="1"/>
</dbReference>
<dbReference type="Proteomes" id="UP001470230">
    <property type="component" value="Unassembled WGS sequence"/>
</dbReference>
<dbReference type="InterPro" id="IPR008218">
    <property type="entry name" value="ATPase_V1-cplx_f_g_su"/>
</dbReference>
<sequence>MSDFRHLRPLETGYYVAMIGDEDTITGFLLTGIGQMEPDGSSTFLVVREKTQIEEIEKAFNAFTERDDIAILLINQHVANEIRHLIDKFDRPLPAILEIPSKDHPYKPEEDTVFKRVSALLGLA</sequence>
<dbReference type="SUPFAM" id="SSF159468">
    <property type="entry name" value="AtpF-like"/>
    <property type="match status" value="1"/>
</dbReference>
<dbReference type="EMBL" id="JAPFFF010000011">
    <property type="protein sequence ID" value="KAK8878231.1"/>
    <property type="molecule type" value="Genomic_DNA"/>
</dbReference>
<dbReference type="InterPro" id="IPR036906">
    <property type="entry name" value="ATPase_V1_fsu_sf"/>
</dbReference>
<dbReference type="PANTHER" id="PTHR13861:SF2">
    <property type="entry name" value="V-TYPE PROTON ATPASE SUBUNIT F"/>
    <property type="match status" value="1"/>
</dbReference>
<accession>A0ABR2JL98</accession>
<evidence type="ECO:0000256" key="1">
    <source>
        <dbReference type="ARBA" id="ARBA00010148"/>
    </source>
</evidence>
<proteinExistence type="inferred from homology"/>
<evidence type="ECO:0000313" key="6">
    <source>
        <dbReference type="EMBL" id="KAK8878231.1"/>
    </source>
</evidence>
<comment type="caution">
    <text evidence="6">The sequence shown here is derived from an EMBL/GenBank/DDBJ whole genome shotgun (WGS) entry which is preliminary data.</text>
</comment>
<evidence type="ECO:0000256" key="4">
    <source>
        <dbReference type="ARBA" id="ARBA00023065"/>
    </source>
</evidence>
<comment type="subunit">
    <text evidence="5">V-ATPase is a heteromultimeric enzyme made up of two complexes: the ATP-hydrolytic V1 complex and the proton translocation V0 complex.</text>
</comment>
<name>A0ABR2JL98_9EUKA</name>
<dbReference type="Pfam" id="PF01990">
    <property type="entry name" value="ATP-synt_F"/>
    <property type="match status" value="1"/>
</dbReference>
<reference evidence="6 7" key="1">
    <citation type="submission" date="2024-04" db="EMBL/GenBank/DDBJ databases">
        <title>Tritrichomonas musculus Genome.</title>
        <authorList>
            <person name="Alves-Ferreira E."/>
            <person name="Grigg M."/>
            <person name="Lorenzi H."/>
            <person name="Galac M."/>
        </authorList>
    </citation>
    <scope>NUCLEOTIDE SEQUENCE [LARGE SCALE GENOMIC DNA]</scope>
    <source>
        <strain evidence="6 7">EAF2021</strain>
    </source>
</reference>
<comment type="similarity">
    <text evidence="1 5">Belongs to the V-ATPase F subunit family.</text>
</comment>
<dbReference type="PIRSF" id="PIRSF015945">
    <property type="entry name" value="ATPase_V1_F_euk"/>
    <property type="match status" value="1"/>
</dbReference>
<evidence type="ECO:0000256" key="3">
    <source>
        <dbReference type="ARBA" id="ARBA00022781"/>
    </source>
</evidence>
<evidence type="ECO:0000313" key="7">
    <source>
        <dbReference type="Proteomes" id="UP001470230"/>
    </source>
</evidence>
<organism evidence="6 7">
    <name type="scientific">Tritrichomonas musculus</name>
    <dbReference type="NCBI Taxonomy" id="1915356"/>
    <lineage>
        <taxon>Eukaryota</taxon>
        <taxon>Metamonada</taxon>
        <taxon>Parabasalia</taxon>
        <taxon>Tritrichomonadida</taxon>
        <taxon>Tritrichomonadidae</taxon>
        <taxon>Tritrichomonas</taxon>
    </lineage>
</organism>
<dbReference type="InterPro" id="IPR005772">
    <property type="entry name" value="ATPase_V1-cplx_fsu_euk"/>
</dbReference>
<keyword evidence="2 5" id="KW-0813">Transport</keyword>